<dbReference type="Pfam" id="PF19975">
    <property type="entry name" value="DO-GTPase1"/>
    <property type="match status" value="1"/>
</dbReference>
<gene>
    <name evidence="2" type="ORF">CEJ42_12750</name>
</gene>
<dbReference type="AlphaFoldDB" id="A0A246WR26"/>
<dbReference type="EMBL" id="NJGU01000006">
    <property type="protein sequence ID" value="OWY28835.1"/>
    <property type="molecule type" value="Genomic_DNA"/>
</dbReference>
<reference evidence="2 3" key="1">
    <citation type="submission" date="2017-06" db="EMBL/GenBank/DDBJ databases">
        <title>Herbaspirillum phytohormonus sp. nov., isolated from the root nodule of Robinia pseudoacacia in lead-zinc mine.</title>
        <authorList>
            <person name="Fan M."/>
            <person name="Lin Y."/>
        </authorList>
    </citation>
    <scope>NUCLEOTIDE SEQUENCE [LARGE SCALE GENOMIC DNA]</scope>
    <source>
        <strain evidence="2 3">HZ10</strain>
    </source>
</reference>
<comment type="caution">
    <text evidence="2">The sequence shown here is derived from an EMBL/GenBank/DDBJ whole genome shotgun (WGS) entry which is preliminary data.</text>
</comment>
<organism evidence="2 3">
    <name type="scientific">Herbaspirillum robiniae</name>
    <dbReference type="NCBI Taxonomy" id="2014887"/>
    <lineage>
        <taxon>Bacteria</taxon>
        <taxon>Pseudomonadati</taxon>
        <taxon>Pseudomonadota</taxon>
        <taxon>Betaproteobacteria</taxon>
        <taxon>Burkholderiales</taxon>
        <taxon>Oxalobacteraceae</taxon>
        <taxon>Herbaspirillum</taxon>
    </lineage>
</organism>
<evidence type="ECO:0000313" key="3">
    <source>
        <dbReference type="Proteomes" id="UP000197596"/>
    </source>
</evidence>
<proteinExistence type="predicted"/>
<sequence>MKHKSIILVGGPETGKSNYVARLWCSLKAGRGMLQRAGLPENLEYIDSICEHLFQGKFIGRTDTNLARQDFRVPLKLGADSEPTTLLVPDFTGELWRDAIKHSEIAAEWLEQLETANGALLFVRVHSPRNVQPLDWVTSRDLLKKIGQGNEDIELPTQVVLCELLSLLQARLSRRADGGRPRVAVIVTAWDRLNPEEQNAGPEVFLSEQFPLFFGALHDADKVDIRTYGVTIVGGDLDNDPVFRQENRKKSIEDCGWVSLNREGIVSVDADITIPVAWAIGD</sequence>
<evidence type="ECO:0000313" key="2">
    <source>
        <dbReference type="EMBL" id="OWY28835.1"/>
    </source>
</evidence>
<evidence type="ECO:0000259" key="1">
    <source>
        <dbReference type="Pfam" id="PF19975"/>
    </source>
</evidence>
<dbReference type="Proteomes" id="UP000197596">
    <property type="component" value="Unassembled WGS sequence"/>
</dbReference>
<accession>A0A246WR26</accession>
<protein>
    <recommendedName>
        <fullName evidence="1">Double-GTPase 1 domain-containing protein</fullName>
    </recommendedName>
</protein>
<dbReference type="RefSeq" id="WP_088751314.1">
    <property type="nucleotide sequence ID" value="NZ_NJGU01000006.1"/>
</dbReference>
<dbReference type="InterPro" id="IPR045530">
    <property type="entry name" value="DO-GTPase1"/>
</dbReference>
<feature type="domain" description="Double-GTPase 1" evidence="1">
    <location>
        <begin position="7"/>
        <end position="279"/>
    </location>
</feature>
<name>A0A246WR26_9BURK</name>